<gene>
    <name evidence="2" type="ORF">C453_19240</name>
</gene>
<dbReference type="PATRIC" id="fig|1230453.4.peg.3820"/>
<dbReference type="RefSeq" id="WP_008327197.1">
    <property type="nucleotide sequence ID" value="NZ_AOLK01000026.1"/>
</dbReference>
<reference evidence="2 3" key="1">
    <citation type="journal article" date="2014" name="PLoS Genet.">
        <title>Phylogenetically driven sequencing of extremely halophilic archaea reveals strategies for static and dynamic osmo-response.</title>
        <authorList>
            <person name="Becker E.A."/>
            <person name="Seitzer P.M."/>
            <person name="Tritt A."/>
            <person name="Larsen D."/>
            <person name="Krusor M."/>
            <person name="Yao A.I."/>
            <person name="Wu D."/>
            <person name="Madern D."/>
            <person name="Eisen J.A."/>
            <person name="Darling A.E."/>
            <person name="Facciotti M.T."/>
        </authorList>
    </citation>
    <scope>NUCLEOTIDE SEQUENCE [LARGE SCALE GENOMIC DNA]</scope>
    <source>
        <strain evidence="2 3">ATCC BAA-1513</strain>
    </source>
</reference>
<dbReference type="OrthoDB" id="252054at2157"/>
<evidence type="ECO:0000313" key="3">
    <source>
        <dbReference type="Proteomes" id="UP000011612"/>
    </source>
</evidence>
<proteinExistence type="predicted"/>
<dbReference type="InterPro" id="IPR058285">
    <property type="entry name" value="DUF7979"/>
</dbReference>
<organism evidence="2 3">
    <name type="scientific">Haloferax elongans ATCC BAA-1513</name>
    <dbReference type="NCBI Taxonomy" id="1230453"/>
    <lineage>
        <taxon>Archaea</taxon>
        <taxon>Methanobacteriati</taxon>
        <taxon>Methanobacteriota</taxon>
        <taxon>Stenosarchaea group</taxon>
        <taxon>Halobacteria</taxon>
        <taxon>Halobacteriales</taxon>
        <taxon>Haloferacaceae</taxon>
        <taxon>Haloferax</taxon>
    </lineage>
</organism>
<protein>
    <recommendedName>
        <fullName evidence="1">DUF7979 domain-containing protein</fullName>
    </recommendedName>
</protein>
<evidence type="ECO:0000313" key="2">
    <source>
        <dbReference type="EMBL" id="ELZ80244.1"/>
    </source>
</evidence>
<sequence length="142" mass="15844">MSHEGQVLFETLLAQGTIERPADTVPSTLEDAEYVQFEGSIYALTVKFIDQMLAEYTLRTTPVSASEVDDDTERVDFDALSTDAKAAFKDALTDGQHTVRGETLPPQLVGHRYVRYEGTTHHLEIALFEIPIRKLSVEKVST</sequence>
<dbReference type="Pfam" id="PF25934">
    <property type="entry name" value="DUF7979"/>
    <property type="match status" value="1"/>
</dbReference>
<dbReference type="AlphaFoldDB" id="M0HAV1"/>
<accession>M0HAV1</accession>
<feature type="domain" description="DUF7979" evidence="1">
    <location>
        <begin position="55"/>
        <end position="123"/>
    </location>
</feature>
<comment type="caution">
    <text evidence="2">The sequence shown here is derived from an EMBL/GenBank/DDBJ whole genome shotgun (WGS) entry which is preliminary data.</text>
</comment>
<evidence type="ECO:0000259" key="1">
    <source>
        <dbReference type="Pfam" id="PF25934"/>
    </source>
</evidence>
<dbReference type="Proteomes" id="UP000011612">
    <property type="component" value="Unassembled WGS sequence"/>
</dbReference>
<name>M0HAV1_HALEO</name>
<keyword evidence="3" id="KW-1185">Reference proteome</keyword>
<dbReference type="EMBL" id="AOLK01000026">
    <property type="protein sequence ID" value="ELZ80244.1"/>
    <property type="molecule type" value="Genomic_DNA"/>
</dbReference>